<feature type="chain" id="PRO_5045564078" description="Lipoprotein" evidence="2">
    <location>
        <begin position="18"/>
        <end position="120"/>
    </location>
</feature>
<sequence length="120" mass="12824">MKPLFCAIAALSFASCAQVSHLKTATVGGFSKVSGGLAKAGDATKDSFAKLMPARIPVVEVREKDLKELKTGEQQALAFEKTRRNRFWGMFSGPVDFQEPALPSDAGSMDGELLPPPPVE</sequence>
<dbReference type="RefSeq" id="WP_264486698.1">
    <property type="nucleotide sequence ID" value="NZ_JAPDDT010000003.1"/>
</dbReference>
<name>A0ABT3GG47_9BACT</name>
<feature type="signal peptide" evidence="2">
    <location>
        <begin position="1"/>
        <end position="17"/>
    </location>
</feature>
<evidence type="ECO:0000256" key="1">
    <source>
        <dbReference type="SAM" id="MobiDB-lite"/>
    </source>
</evidence>
<organism evidence="3 4">
    <name type="scientific">Luteolibacter arcticus</name>
    <dbReference type="NCBI Taxonomy" id="1581411"/>
    <lineage>
        <taxon>Bacteria</taxon>
        <taxon>Pseudomonadati</taxon>
        <taxon>Verrucomicrobiota</taxon>
        <taxon>Verrucomicrobiia</taxon>
        <taxon>Verrucomicrobiales</taxon>
        <taxon>Verrucomicrobiaceae</taxon>
        <taxon>Luteolibacter</taxon>
    </lineage>
</organism>
<evidence type="ECO:0000313" key="3">
    <source>
        <dbReference type="EMBL" id="MCW1922589.1"/>
    </source>
</evidence>
<comment type="caution">
    <text evidence="3">The sequence shown here is derived from an EMBL/GenBank/DDBJ whole genome shotgun (WGS) entry which is preliminary data.</text>
</comment>
<evidence type="ECO:0000256" key="2">
    <source>
        <dbReference type="SAM" id="SignalP"/>
    </source>
</evidence>
<reference evidence="3 4" key="1">
    <citation type="submission" date="2022-10" db="EMBL/GenBank/DDBJ databases">
        <title>Luteolibacter arcticus strain CCTCC AB 2014275, whole genome shotgun sequencing project.</title>
        <authorList>
            <person name="Zhao G."/>
            <person name="Shen L."/>
        </authorList>
    </citation>
    <scope>NUCLEOTIDE SEQUENCE [LARGE SCALE GENOMIC DNA]</scope>
    <source>
        <strain evidence="3 4">CCTCC AB 2014275</strain>
    </source>
</reference>
<proteinExistence type="predicted"/>
<gene>
    <name evidence="3" type="ORF">OKA05_08485</name>
</gene>
<keyword evidence="2" id="KW-0732">Signal</keyword>
<accession>A0ABT3GG47</accession>
<evidence type="ECO:0000313" key="4">
    <source>
        <dbReference type="Proteomes" id="UP001320876"/>
    </source>
</evidence>
<protein>
    <recommendedName>
        <fullName evidence="5">Lipoprotein</fullName>
    </recommendedName>
</protein>
<keyword evidence="4" id="KW-1185">Reference proteome</keyword>
<dbReference type="PROSITE" id="PS51257">
    <property type="entry name" value="PROKAR_LIPOPROTEIN"/>
    <property type="match status" value="1"/>
</dbReference>
<evidence type="ECO:0008006" key="5">
    <source>
        <dbReference type="Google" id="ProtNLM"/>
    </source>
</evidence>
<dbReference type="Proteomes" id="UP001320876">
    <property type="component" value="Unassembled WGS sequence"/>
</dbReference>
<dbReference type="EMBL" id="JAPDDT010000003">
    <property type="protein sequence ID" value="MCW1922589.1"/>
    <property type="molecule type" value="Genomic_DNA"/>
</dbReference>
<feature type="region of interest" description="Disordered" evidence="1">
    <location>
        <begin position="99"/>
        <end position="120"/>
    </location>
</feature>